<dbReference type="Pfam" id="PF17769">
    <property type="entry name" value="PurK_C"/>
    <property type="match status" value="1"/>
</dbReference>
<dbReference type="Proteomes" id="UP000008221">
    <property type="component" value="Chromosome"/>
</dbReference>
<dbReference type="GO" id="GO:0005829">
    <property type="term" value="C:cytosol"/>
    <property type="evidence" value="ECO:0007669"/>
    <property type="project" value="TreeGrafter"/>
</dbReference>
<dbReference type="PANTHER" id="PTHR11609:SF5">
    <property type="entry name" value="PHOSPHORIBOSYLAMINOIMIDAZOLE CARBOXYLASE"/>
    <property type="match status" value="1"/>
</dbReference>
<dbReference type="InterPro" id="IPR011054">
    <property type="entry name" value="Rudment_hybrid_motif"/>
</dbReference>
<dbReference type="InterPro" id="IPR016185">
    <property type="entry name" value="PreATP-grasp_dom_sf"/>
</dbReference>
<comment type="function">
    <text evidence="6">Catalyzes the ATP-dependent conversion of 5-aminoimidazole ribonucleotide (AIR) and HCO(3)- to N5-carboxyaminoimidazole ribonucleotide (N5-CAIR).</text>
</comment>
<dbReference type="Gene3D" id="3.30.470.20">
    <property type="entry name" value="ATP-grasp fold, B domain"/>
    <property type="match status" value="1"/>
</dbReference>
<comment type="pathway">
    <text evidence="5 6">Purine metabolism; IMP biosynthesis via de novo pathway; 5-amino-1-(5-phospho-D-ribosyl)imidazole-4-carboxylate from 5-amino-1-(5-phospho-D-ribosyl)imidazole (N5-CAIR route): step 1/2.</text>
</comment>
<dbReference type="InterPro" id="IPR054350">
    <property type="entry name" value="PurT/PurK_preATP-grasp"/>
</dbReference>
<comment type="similarity">
    <text evidence="5 6">Belongs to the PurK/PurT family.</text>
</comment>
<dbReference type="EMBL" id="CP000481">
    <property type="protein sequence ID" value="ABK52180.1"/>
    <property type="molecule type" value="Genomic_DNA"/>
</dbReference>
<feature type="binding site" evidence="5">
    <location>
        <begin position="193"/>
        <end position="196"/>
    </location>
    <ligand>
        <name>ATP</name>
        <dbReference type="ChEBI" id="CHEBI:30616"/>
    </ligand>
</feature>
<keyword evidence="9" id="KW-1185">Reference proteome</keyword>
<dbReference type="GO" id="GO:0006189">
    <property type="term" value="P:'de novo' IMP biosynthetic process"/>
    <property type="evidence" value="ECO:0007669"/>
    <property type="project" value="UniProtKB-UniRule"/>
</dbReference>
<dbReference type="InterPro" id="IPR013815">
    <property type="entry name" value="ATP_grasp_subdomain_1"/>
</dbReference>
<dbReference type="UniPathway" id="UPA00074">
    <property type="reaction ID" value="UER00942"/>
</dbReference>
<evidence type="ECO:0000256" key="6">
    <source>
        <dbReference type="RuleBase" id="RU361200"/>
    </source>
</evidence>
<comment type="function">
    <text evidence="5">Catalyzes the ATP-dependent conversion of 5-aminoimidazole ribonucleotide (AIR) and HCO(3)(-) to N5-carboxyaminoimidazole ribonucleotide (N5-CAIR).</text>
</comment>
<organism evidence="8 9">
    <name type="scientific">Acidothermus cellulolyticus (strain ATCC 43068 / DSM 8971 / 11B)</name>
    <dbReference type="NCBI Taxonomy" id="351607"/>
    <lineage>
        <taxon>Bacteria</taxon>
        <taxon>Bacillati</taxon>
        <taxon>Actinomycetota</taxon>
        <taxon>Actinomycetes</taxon>
        <taxon>Acidothermales</taxon>
        <taxon>Acidothermaceae</taxon>
        <taxon>Acidothermus</taxon>
    </lineage>
</organism>
<keyword evidence="1 5" id="KW-0436">Ligase</keyword>
<dbReference type="AlphaFoldDB" id="A0LRX0"/>
<dbReference type="GO" id="GO:0004638">
    <property type="term" value="F:phosphoribosylaminoimidazole carboxylase activity"/>
    <property type="evidence" value="ECO:0007669"/>
    <property type="project" value="InterPro"/>
</dbReference>
<dbReference type="PROSITE" id="PS50975">
    <property type="entry name" value="ATP_GRASP"/>
    <property type="match status" value="1"/>
</dbReference>
<dbReference type="OrthoDB" id="9804625at2"/>
<proteinExistence type="inferred from homology"/>
<dbReference type="NCBIfam" id="TIGR01161">
    <property type="entry name" value="purK"/>
    <property type="match status" value="1"/>
</dbReference>
<accession>A0LRX0</accession>
<dbReference type="GO" id="GO:0046872">
    <property type="term" value="F:metal ion binding"/>
    <property type="evidence" value="ECO:0007669"/>
    <property type="project" value="InterPro"/>
</dbReference>
<evidence type="ECO:0000256" key="1">
    <source>
        <dbReference type="ARBA" id="ARBA00022598"/>
    </source>
</evidence>
<gene>
    <name evidence="5 6" type="primary">purK</name>
    <name evidence="8" type="ordered locus">Acel_0406</name>
</gene>
<dbReference type="HAMAP" id="MF_01928">
    <property type="entry name" value="PurK"/>
    <property type="match status" value="1"/>
</dbReference>
<comment type="caution">
    <text evidence="5">Lacks conserved residue(s) required for the propagation of feature annotation.</text>
</comment>
<dbReference type="STRING" id="351607.Acel_0406"/>
<dbReference type="EC" id="6.3.4.18" evidence="5 6"/>
<comment type="catalytic activity">
    <reaction evidence="5 6">
        <text>5-amino-1-(5-phospho-beta-D-ribosyl)imidazole + hydrogencarbonate + ATP = 5-carboxyamino-1-(5-phospho-D-ribosyl)imidazole + ADP + phosphate + 2 H(+)</text>
        <dbReference type="Rhea" id="RHEA:19317"/>
        <dbReference type="ChEBI" id="CHEBI:15378"/>
        <dbReference type="ChEBI" id="CHEBI:17544"/>
        <dbReference type="ChEBI" id="CHEBI:30616"/>
        <dbReference type="ChEBI" id="CHEBI:43474"/>
        <dbReference type="ChEBI" id="CHEBI:58730"/>
        <dbReference type="ChEBI" id="CHEBI:137981"/>
        <dbReference type="ChEBI" id="CHEBI:456216"/>
        <dbReference type="EC" id="6.3.4.18"/>
    </reaction>
</comment>
<evidence type="ECO:0000256" key="3">
    <source>
        <dbReference type="ARBA" id="ARBA00022755"/>
    </source>
</evidence>
<keyword evidence="4 5" id="KW-0067">ATP-binding</keyword>
<dbReference type="InterPro" id="IPR011761">
    <property type="entry name" value="ATP-grasp"/>
</dbReference>
<dbReference type="KEGG" id="ace:Acel_0406"/>
<evidence type="ECO:0000256" key="4">
    <source>
        <dbReference type="ARBA" id="ARBA00022840"/>
    </source>
</evidence>
<dbReference type="HOGENOM" id="CLU_011534_0_2_11"/>
<dbReference type="eggNOG" id="COG0026">
    <property type="taxonomic scope" value="Bacteria"/>
</dbReference>
<dbReference type="InParanoid" id="A0LRX0"/>
<dbReference type="Gene3D" id="3.30.1490.20">
    <property type="entry name" value="ATP-grasp fold, A domain"/>
    <property type="match status" value="1"/>
</dbReference>
<evidence type="ECO:0000256" key="2">
    <source>
        <dbReference type="ARBA" id="ARBA00022741"/>
    </source>
</evidence>
<keyword evidence="8" id="KW-0456">Lyase</keyword>
<dbReference type="FunCoup" id="A0LRX0">
    <property type="interactions" value="123"/>
</dbReference>
<comment type="subunit">
    <text evidence="5 6">Homodimer.</text>
</comment>
<dbReference type="GO" id="GO:0034028">
    <property type="term" value="F:5-(carboxyamino)imidazole ribonucleotide synthase activity"/>
    <property type="evidence" value="ECO:0007669"/>
    <property type="project" value="UniProtKB-UniRule"/>
</dbReference>
<dbReference type="NCBIfam" id="NF004679">
    <property type="entry name" value="PRK06019.1-5"/>
    <property type="match status" value="1"/>
</dbReference>
<evidence type="ECO:0000259" key="7">
    <source>
        <dbReference type="PROSITE" id="PS50975"/>
    </source>
</evidence>
<dbReference type="PANTHER" id="PTHR11609">
    <property type="entry name" value="PURINE BIOSYNTHESIS PROTEIN 6/7, PUR6/7"/>
    <property type="match status" value="1"/>
</dbReference>
<dbReference type="InterPro" id="IPR040686">
    <property type="entry name" value="PurK_C"/>
</dbReference>
<dbReference type="InterPro" id="IPR005875">
    <property type="entry name" value="PurK"/>
</dbReference>
<feature type="domain" description="ATP-grasp" evidence="7">
    <location>
        <begin position="119"/>
        <end position="310"/>
    </location>
</feature>
<evidence type="ECO:0000313" key="8">
    <source>
        <dbReference type="EMBL" id="ABK52180.1"/>
    </source>
</evidence>
<evidence type="ECO:0000313" key="9">
    <source>
        <dbReference type="Proteomes" id="UP000008221"/>
    </source>
</evidence>
<protein>
    <recommendedName>
        <fullName evidence="5 6">N5-carboxyaminoimidazole ribonucleotide synthase</fullName>
        <shortName evidence="5 6">N5-CAIR synthase</shortName>
        <ecNumber evidence="5 6">6.3.4.18</ecNumber>
    </recommendedName>
    <alternativeName>
        <fullName evidence="5 6">5-(carboxyamino)imidazole ribonucleotide synthetase</fullName>
    </alternativeName>
</protein>
<sequence>MSAPPLAAPQLPPGVPVVGMVGAGQLARMTQQAAIALGVHLRVLAVGAADCAAGVCSDVRLGGPRDLAAVQDFARGVDVLTFDHEHVPAALVADLERGGVVARPGSHALPYVQDKLQMRQRLAASGFPVPHWAVPRPGHELEDLRAFAADHHWPVVVKAVSGGYDGRGVWVVEDETAAARLVDALADLRWFVETHVAFRREVAVQVARSATGEIRAWPLVQTVQENGICTLVIAPAPQTDPEHAAHARTLAENIAKELDVVGLLAVEMFDTGGDEPFVVNELAMRPHNSGHWTMDGSVTSQFEQHLRAVLGWPLGDTSLRAPVTVMANLLGGSGVEAAAVHSRIPAALADPGVRLHLYNKQVKPGRKIGHVNVCDAEVDAAVQRAGTAVRILRGEDGSR</sequence>
<feature type="binding site" evidence="5">
    <location>
        <begin position="280"/>
        <end position="281"/>
    </location>
    <ligand>
        <name>ATP</name>
        <dbReference type="ChEBI" id="CHEBI:30616"/>
    </ligand>
</feature>
<feature type="binding site" evidence="5">
    <location>
        <position position="158"/>
    </location>
    <ligand>
        <name>ATP</name>
        <dbReference type="ChEBI" id="CHEBI:30616"/>
    </ligand>
</feature>
<feature type="binding site" evidence="5">
    <location>
        <position position="115"/>
    </location>
    <ligand>
        <name>ATP</name>
        <dbReference type="ChEBI" id="CHEBI:30616"/>
    </ligand>
</feature>
<keyword evidence="3 5" id="KW-0658">Purine biosynthesis</keyword>
<dbReference type="Pfam" id="PF02222">
    <property type="entry name" value="ATP-grasp"/>
    <property type="match status" value="1"/>
</dbReference>
<name>A0LRX0_ACIC1</name>
<dbReference type="Gene3D" id="3.40.50.20">
    <property type="match status" value="1"/>
</dbReference>
<evidence type="ECO:0000256" key="5">
    <source>
        <dbReference type="HAMAP-Rule" id="MF_01928"/>
    </source>
</evidence>
<dbReference type="GO" id="GO:0005524">
    <property type="term" value="F:ATP binding"/>
    <property type="evidence" value="ECO:0007669"/>
    <property type="project" value="UniProtKB-UniRule"/>
</dbReference>
<keyword evidence="2 5" id="KW-0547">Nucleotide-binding</keyword>
<dbReference type="InterPro" id="IPR003135">
    <property type="entry name" value="ATP-grasp_carboxylate-amine"/>
</dbReference>
<dbReference type="NCBIfam" id="NF004680">
    <property type="entry name" value="PRK06019.1-6"/>
    <property type="match status" value="1"/>
</dbReference>
<dbReference type="Pfam" id="PF22660">
    <property type="entry name" value="RS_preATP-grasp-like"/>
    <property type="match status" value="1"/>
</dbReference>
<dbReference type="SUPFAM" id="SSF51246">
    <property type="entry name" value="Rudiment single hybrid motif"/>
    <property type="match status" value="1"/>
</dbReference>
<dbReference type="SUPFAM" id="SSF52440">
    <property type="entry name" value="PreATP-grasp domain"/>
    <property type="match status" value="1"/>
</dbReference>
<dbReference type="SUPFAM" id="SSF56059">
    <property type="entry name" value="Glutathione synthetase ATP-binding domain-like"/>
    <property type="match status" value="1"/>
</dbReference>
<dbReference type="FunFam" id="3.30.470.20:FF:000029">
    <property type="entry name" value="N5-carboxyaminoimidazole ribonucleotide synthase"/>
    <property type="match status" value="1"/>
</dbReference>
<dbReference type="RefSeq" id="WP_011719243.1">
    <property type="nucleotide sequence ID" value="NC_008578.1"/>
</dbReference>
<reference evidence="8 9" key="1">
    <citation type="journal article" date="2009" name="Genome Res.">
        <title>Complete genome of the cellulolytic thermophile Acidothermus cellulolyticus 11B provides insights into its ecophysiological and evolutionary adaptations.</title>
        <authorList>
            <person name="Barabote R.D."/>
            <person name="Xie G."/>
            <person name="Leu D.H."/>
            <person name="Normand P."/>
            <person name="Necsulea A."/>
            <person name="Daubin V."/>
            <person name="Medigue C."/>
            <person name="Adney W.S."/>
            <person name="Xu X.C."/>
            <person name="Lapidus A."/>
            <person name="Parales R.E."/>
            <person name="Detter C."/>
            <person name="Pujic P."/>
            <person name="Bruce D."/>
            <person name="Lavire C."/>
            <person name="Challacombe J.F."/>
            <person name="Brettin T.S."/>
            <person name="Berry A.M."/>
        </authorList>
    </citation>
    <scope>NUCLEOTIDE SEQUENCE [LARGE SCALE GENOMIC DNA]</scope>
    <source>
        <strain evidence="9">ATCC 43068 / DSM 8971 / 11B</strain>
    </source>
</reference>
<feature type="binding site" evidence="5">
    <location>
        <position position="201"/>
    </location>
    <ligand>
        <name>ATP</name>
        <dbReference type="ChEBI" id="CHEBI:30616"/>
    </ligand>
</feature>